<dbReference type="EMBL" id="BPLQ01013129">
    <property type="protein sequence ID" value="GIY70028.1"/>
    <property type="molecule type" value="Genomic_DNA"/>
</dbReference>
<dbReference type="AlphaFoldDB" id="A0AAV4VIU4"/>
<accession>A0AAV4VIU4</accession>
<evidence type="ECO:0000313" key="1">
    <source>
        <dbReference type="EMBL" id="GIY70028.1"/>
    </source>
</evidence>
<proteinExistence type="predicted"/>
<sequence>MADDLIAECQETRKELYLPSPSSICKNNRDSTQSHQILNFEDFLEKFNEIHDILHSMQTSASHLSENEYEKLYSQCQYFKEQASLLKLMYPDSKDDINRRCNILSNKLDIIERMMFPQRSLEKNETIQSLTSQMKNVRKWLQEMEGKLRKLKCNDDCETDEMAYVFNQEKRPTLKCVLKYFRCEGGVAVDVEMLDCGSAKHCGLNKPPQ</sequence>
<name>A0AAV4VIU4_9ARAC</name>
<dbReference type="Proteomes" id="UP001054837">
    <property type="component" value="Unassembled WGS sequence"/>
</dbReference>
<organism evidence="1 2">
    <name type="scientific">Caerostris darwini</name>
    <dbReference type="NCBI Taxonomy" id="1538125"/>
    <lineage>
        <taxon>Eukaryota</taxon>
        <taxon>Metazoa</taxon>
        <taxon>Ecdysozoa</taxon>
        <taxon>Arthropoda</taxon>
        <taxon>Chelicerata</taxon>
        <taxon>Arachnida</taxon>
        <taxon>Araneae</taxon>
        <taxon>Araneomorphae</taxon>
        <taxon>Entelegynae</taxon>
        <taxon>Araneoidea</taxon>
        <taxon>Araneidae</taxon>
        <taxon>Caerostris</taxon>
    </lineage>
</organism>
<evidence type="ECO:0000313" key="2">
    <source>
        <dbReference type="Proteomes" id="UP001054837"/>
    </source>
</evidence>
<comment type="caution">
    <text evidence="1">The sequence shown here is derived from an EMBL/GenBank/DDBJ whole genome shotgun (WGS) entry which is preliminary data.</text>
</comment>
<dbReference type="InterPro" id="IPR036187">
    <property type="entry name" value="DNA_mismatch_repair_MutS_sf"/>
</dbReference>
<keyword evidence="2" id="KW-1185">Reference proteome</keyword>
<protein>
    <submittedName>
        <fullName evidence="1">Uncharacterized protein</fullName>
    </submittedName>
</protein>
<dbReference type="SUPFAM" id="SSF48334">
    <property type="entry name" value="DNA repair protein MutS, domain III"/>
    <property type="match status" value="1"/>
</dbReference>
<reference evidence="1 2" key="1">
    <citation type="submission" date="2021-06" db="EMBL/GenBank/DDBJ databases">
        <title>Caerostris darwini draft genome.</title>
        <authorList>
            <person name="Kono N."/>
            <person name="Arakawa K."/>
        </authorList>
    </citation>
    <scope>NUCLEOTIDE SEQUENCE [LARGE SCALE GENOMIC DNA]</scope>
</reference>
<gene>
    <name evidence="1" type="primary">AVEN_78075_1</name>
    <name evidence="1" type="ORF">CDAR_536771</name>
</gene>